<evidence type="ECO:0000313" key="2">
    <source>
        <dbReference type="Proteomes" id="UP000054776"/>
    </source>
</evidence>
<gene>
    <name evidence="1" type="ORF">T01_15834</name>
</gene>
<organism evidence="1 2">
    <name type="scientific">Trichinella spiralis</name>
    <name type="common">Trichina worm</name>
    <dbReference type="NCBI Taxonomy" id="6334"/>
    <lineage>
        <taxon>Eukaryota</taxon>
        <taxon>Metazoa</taxon>
        <taxon>Ecdysozoa</taxon>
        <taxon>Nematoda</taxon>
        <taxon>Enoplea</taxon>
        <taxon>Dorylaimia</taxon>
        <taxon>Trichinellida</taxon>
        <taxon>Trichinellidae</taxon>
        <taxon>Trichinella</taxon>
    </lineage>
</organism>
<keyword evidence="2" id="KW-1185">Reference proteome</keyword>
<protein>
    <submittedName>
        <fullName evidence="1">Uncharacterized protein</fullName>
    </submittedName>
</protein>
<evidence type="ECO:0000313" key="1">
    <source>
        <dbReference type="EMBL" id="KRY39832.1"/>
    </source>
</evidence>
<dbReference type="Proteomes" id="UP000054776">
    <property type="component" value="Unassembled WGS sequence"/>
</dbReference>
<dbReference type="InParanoid" id="A0A0V1BSN5"/>
<sequence>MHDVKRRSTYIKNTVKLSISCEVVPALDVGSENQVQDEVKNVDDVLTPASSFVCTAVFVDGWDFFDGDLNESRPSQELWRGRFV</sequence>
<accession>A0A0V1BSN5</accession>
<proteinExistence type="predicted"/>
<name>A0A0V1BSN5_TRISP</name>
<comment type="caution">
    <text evidence="1">The sequence shown here is derived from an EMBL/GenBank/DDBJ whole genome shotgun (WGS) entry which is preliminary data.</text>
</comment>
<dbReference type="EMBL" id="JYDH01000016">
    <property type="protein sequence ID" value="KRY39832.1"/>
    <property type="molecule type" value="Genomic_DNA"/>
</dbReference>
<reference evidence="1 2" key="1">
    <citation type="submission" date="2015-01" db="EMBL/GenBank/DDBJ databases">
        <title>Evolution of Trichinella species and genotypes.</title>
        <authorList>
            <person name="Korhonen P.K."/>
            <person name="Edoardo P."/>
            <person name="Giuseppe L.R."/>
            <person name="Gasser R.B."/>
        </authorList>
    </citation>
    <scope>NUCLEOTIDE SEQUENCE [LARGE SCALE GENOMIC DNA]</scope>
    <source>
        <strain evidence="1">ISS3</strain>
    </source>
</reference>
<dbReference type="AlphaFoldDB" id="A0A0V1BSN5"/>